<feature type="compositionally biased region" description="Low complexity" evidence="10">
    <location>
        <begin position="172"/>
        <end position="181"/>
    </location>
</feature>
<dbReference type="GO" id="GO:0032889">
    <property type="term" value="P:regulation of vacuole fusion, non-autophagic"/>
    <property type="evidence" value="ECO:0007669"/>
    <property type="project" value="TreeGrafter"/>
</dbReference>
<keyword evidence="13" id="KW-1185">Reference proteome</keyword>
<dbReference type="EMBL" id="KL198019">
    <property type="protein sequence ID" value="KDQ19325.1"/>
    <property type="molecule type" value="Genomic_DNA"/>
</dbReference>
<dbReference type="Pfam" id="PF00069">
    <property type="entry name" value="Pkinase"/>
    <property type="match status" value="2"/>
</dbReference>
<comment type="catalytic activity">
    <reaction evidence="7">
        <text>L-threonyl-[protein] + ATP = O-phospho-L-threonyl-[protein] + ADP + H(+)</text>
        <dbReference type="Rhea" id="RHEA:46608"/>
        <dbReference type="Rhea" id="RHEA-COMP:11060"/>
        <dbReference type="Rhea" id="RHEA-COMP:11605"/>
        <dbReference type="ChEBI" id="CHEBI:15378"/>
        <dbReference type="ChEBI" id="CHEBI:30013"/>
        <dbReference type="ChEBI" id="CHEBI:30616"/>
        <dbReference type="ChEBI" id="CHEBI:61977"/>
        <dbReference type="ChEBI" id="CHEBI:456216"/>
        <dbReference type="EC" id="2.7.11.1"/>
    </reaction>
</comment>
<evidence type="ECO:0000259" key="11">
    <source>
        <dbReference type="PROSITE" id="PS50011"/>
    </source>
</evidence>
<dbReference type="GO" id="GO:0005773">
    <property type="term" value="C:vacuole"/>
    <property type="evidence" value="ECO:0007669"/>
    <property type="project" value="GOC"/>
</dbReference>
<feature type="domain" description="Protein kinase" evidence="11">
    <location>
        <begin position="33"/>
        <end position="461"/>
    </location>
</feature>
<dbReference type="OrthoDB" id="248923at2759"/>
<dbReference type="GO" id="GO:0004674">
    <property type="term" value="F:protein serine/threonine kinase activity"/>
    <property type="evidence" value="ECO:0007669"/>
    <property type="project" value="UniProtKB-KW"/>
</dbReference>
<evidence type="ECO:0000256" key="5">
    <source>
        <dbReference type="ARBA" id="ARBA00022777"/>
    </source>
</evidence>
<protein>
    <recommendedName>
        <fullName evidence="1">non-specific serine/threonine protein kinase</fullName>
        <ecNumber evidence="1">2.7.11.1</ecNumber>
    </recommendedName>
</protein>
<dbReference type="SMART" id="SM00220">
    <property type="entry name" value="S_TKc"/>
    <property type="match status" value="1"/>
</dbReference>
<feature type="binding site" evidence="9">
    <location>
        <position position="62"/>
    </location>
    <ligand>
        <name>ATP</name>
        <dbReference type="ChEBI" id="CHEBI:30616"/>
    </ligand>
</feature>
<gene>
    <name evidence="12" type="ORF">BOTBODRAFT_184376</name>
</gene>
<dbReference type="STRING" id="930990.A0A067MXD7"/>
<dbReference type="PROSITE" id="PS00107">
    <property type="entry name" value="PROTEIN_KINASE_ATP"/>
    <property type="match status" value="1"/>
</dbReference>
<dbReference type="Gene3D" id="1.10.510.10">
    <property type="entry name" value="Transferase(Phosphotransferase) domain 1"/>
    <property type="match status" value="2"/>
</dbReference>
<feature type="region of interest" description="Disordered" evidence="10">
    <location>
        <begin position="161"/>
        <end position="271"/>
    </location>
</feature>
<keyword evidence="4 9" id="KW-0547">Nucleotide-binding</keyword>
<dbReference type="InterPro" id="IPR017441">
    <property type="entry name" value="Protein_kinase_ATP_BS"/>
</dbReference>
<dbReference type="HOGENOM" id="CLU_000288_109_1_1"/>
<keyword evidence="2" id="KW-0723">Serine/threonine-protein kinase</keyword>
<dbReference type="Proteomes" id="UP000027195">
    <property type="component" value="Unassembled WGS sequence"/>
</dbReference>
<evidence type="ECO:0000256" key="9">
    <source>
        <dbReference type="PROSITE-ProRule" id="PRU10141"/>
    </source>
</evidence>
<dbReference type="FunFam" id="1.10.510.10:FF:000550">
    <property type="entry name" value="Serine/threonine kinase 16"/>
    <property type="match status" value="1"/>
</dbReference>
<keyword evidence="6 9" id="KW-0067">ATP-binding</keyword>
<dbReference type="PANTHER" id="PTHR45998:SF2">
    <property type="entry name" value="SERINE_THREONINE-PROTEIN KINASE 16"/>
    <property type="match status" value="1"/>
</dbReference>
<dbReference type="InterPro" id="IPR011009">
    <property type="entry name" value="Kinase-like_dom_sf"/>
</dbReference>
<dbReference type="InterPro" id="IPR000719">
    <property type="entry name" value="Prot_kinase_dom"/>
</dbReference>
<dbReference type="AlphaFoldDB" id="A0A067MXD7"/>
<dbReference type="SUPFAM" id="SSF56112">
    <property type="entry name" value="Protein kinase-like (PK-like)"/>
    <property type="match status" value="1"/>
</dbReference>
<dbReference type="InParanoid" id="A0A067MXD7"/>
<proteinExistence type="predicted"/>
<evidence type="ECO:0000313" key="13">
    <source>
        <dbReference type="Proteomes" id="UP000027195"/>
    </source>
</evidence>
<sequence length="465" mass="51263">METLIERAKDALFQLQSILCAPSAKIKVNGRSYKILRILGEGGFSFVYLAQDETSGRQFALKKIRCPTGNEGVKEAMREVEAYRKFKHPNIIRILDSAVVQDRDGDGQIVYLFLPLYSRGNLQDKINTAAINNTTIPENDIMRLFKGTCLAVRAMHDYRAPVKSAKPNTNGSSKPSSSKVSSKAERPPGGTPVTHLDDEGAEGEQEGLLPSNSRRSNNKNRGRDEDDDEEDEDDPRHPVPDDEGEGQGFSYGQPGMSVPLMPRNKRGQGAGTAEVVFDGDHEQEMVDGEENANESANGGGERVLTPWAHRDIKPGNVMISDEGEAVLMDFGSAIKARVNVETRQQALVQQDIAAEQSTMPYRAPELFDVKTGTTLDEKVDIWSLGCTLFALLYHYSPFESTVQTEQGGSIAMAVLNAQYKHPATGAQYSEGVRKLIDAMLKVNPKDRPDIHQVIEMADRVLQSLR</sequence>
<keyword evidence="5" id="KW-0418">Kinase</keyword>
<dbReference type="GO" id="GO:0006624">
    <property type="term" value="P:vacuolar protein processing"/>
    <property type="evidence" value="ECO:0007669"/>
    <property type="project" value="TreeGrafter"/>
</dbReference>
<evidence type="ECO:0000256" key="8">
    <source>
        <dbReference type="ARBA" id="ARBA00048679"/>
    </source>
</evidence>
<evidence type="ECO:0000313" key="12">
    <source>
        <dbReference type="EMBL" id="KDQ19325.1"/>
    </source>
</evidence>
<keyword evidence="3" id="KW-0808">Transferase</keyword>
<evidence type="ECO:0000256" key="6">
    <source>
        <dbReference type="ARBA" id="ARBA00022840"/>
    </source>
</evidence>
<organism evidence="12 13">
    <name type="scientific">Botryobasidium botryosum (strain FD-172 SS1)</name>
    <dbReference type="NCBI Taxonomy" id="930990"/>
    <lineage>
        <taxon>Eukaryota</taxon>
        <taxon>Fungi</taxon>
        <taxon>Dikarya</taxon>
        <taxon>Basidiomycota</taxon>
        <taxon>Agaricomycotina</taxon>
        <taxon>Agaricomycetes</taxon>
        <taxon>Cantharellales</taxon>
        <taxon>Botryobasidiaceae</taxon>
        <taxon>Botryobasidium</taxon>
    </lineage>
</organism>
<dbReference type="InterPro" id="IPR052239">
    <property type="entry name" value="Ser/Thr-specific_kinases"/>
</dbReference>
<dbReference type="FunCoup" id="A0A067MXD7">
    <property type="interactions" value="400"/>
</dbReference>
<evidence type="ECO:0000256" key="7">
    <source>
        <dbReference type="ARBA" id="ARBA00047899"/>
    </source>
</evidence>
<dbReference type="GO" id="GO:0005524">
    <property type="term" value="F:ATP binding"/>
    <property type="evidence" value="ECO:0007669"/>
    <property type="project" value="UniProtKB-UniRule"/>
</dbReference>
<evidence type="ECO:0000256" key="2">
    <source>
        <dbReference type="ARBA" id="ARBA00022527"/>
    </source>
</evidence>
<accession>A0A067MXD7</accession>
<dbReference type="PROSITE" id="PS50011">
    <property type="entry name" value="PROTEIN_KINASE_DOM"/>
    <property type="match status" value="1"/>
</dbReference>
<evidence type="ECO:0000256" key="4">
    <source>
        <dbReference type="ARBA" id="ARBA00022741"/>
    </source>
</evidence>
<dbReference type="EC" id="2.7.11.1" evidence="1"/>
<evidence type="ECO:0000256" key="3">
    <source>
        <dbReference type="ARBA" id="ARBA00022679"/>
    </source>
</evidence>
<dbReference type="GO" id="GO:0005794">
    <property type="term" value="C:Golgi apparatus"/>
    <property type="evidence" value="ECO:0007669"/>
    <property type="project" value="TreeGrafter"/>
</dbReference>
<comment type="catalytic activity">
    <reaction evidence="8">
        <text>L-seryl-[protein] + ATP = O-phospho-L-seryl-[protein] + ADP + H(+)</text>
        <dbReference type="Rhea" id="RHEA:17989"/>
        <dbReference type="Rhea" id="RHEA-COMP:9863"/>
        <dbReference type="Rhea" id="RHEA-COMP:11604"/>
        <dbReference type="ChEBI" id="CHEBI:15378"/>
        <dbReference type="ChEBI" id="CHEBI:29999"/>
        <dbReference type="ChEBI" id="CHEBI:30616"/>
        <dbReference type="ChEBI" id="CHEBI:83421"/>
        <dbReference type="ChEBI" id="CHEBI:456216"/>
        <dbReference type="EC" id="2.7.11.1"/>
    </reaction>
</comment>
<reference evidence="13" key="1">
    <citation type="journal article" date="2014" name="Proc. Natl. Acad. Sci. U.S.A.">
        <title>Extensive sampling of basidiomycete genomes demonstrates inadequacy of the white-rot/brown-rot paradigm for wood decay fungi.</title>
        <authorList>
            <person name="Riley R."/>
            <person name="Salamov A.A."/>
            <person name="Brown D.W."/>
            <person name="Nagy L.G."/>
            <person name="Floudas D."/>
            <person name="Held B.W."/>
            <person name="Levasseur A."/>
            <person name="Lombard V."/>
            <person name="Morin E."/>
            <person name="Otillar R."/>
            <person name="Lindquist E.A."/>
            <person name="Sun H."/>
            <person name="LaButti K.M."/>
            <person name="Schmutz J."/>
            <person name="Jabbour D."/>
            <person name="Luo H."/>
            <person name="Baker S.E."/>
            <person name="Pisabarro A.G."/>
            <person name="Walton J.D."/>
            <person name="Blanchette R.A."/>
            <person name="Henrissat B."/>
            <person name="Martin F."/>
            <person name="Cullen D."/>
            <person name="Hibbett D.S."/>
            <person name="Grigoriev I.V."/>
        </authorList>
    </citation>
    <scope>NUCLEOTIDE SEQUENCE [LARGE SCALE GENOMIC DNA]</scope>
    <source>
        <strain evidence="13">FD-172 SS1</strain>
    </source>
</reference>
<name>A0A067MXD7_BOTB1</name>
<evidence type="ECO:0000256" key="1">
    <source>
        <dbReference type="ARBA" id="ARBA00012513"/>
    </source>
</evidence>
<dbReference type="PANTHER" id="PTHR45998">
    <property type="entry name" value="SERINE/THREONINE-PROTEIN KINASE 16"/>
    <property type="match status" value="1"/>
</dbReference>
<evidence type="ECO:0000256" key="10">
    <source>
        <dbReference type="SAM" id="MobiDB-lite"/>
    </source>
</evidence>